<organism evidence="2 3">
    <name type="scientific">Mesobacillus campisalis</name>
    <dbReference type="NCBI Taxonomy" id="1408103"/>
    <lineage>
        <taxon>Bacteria</taxon>
        <taxon>Bacillati</taxon>
        <taxon>Bacillota</taxon>
        <taxon>Bacilli</taxon>
        <taxon>Bacillales</taxon>
        <taxon>Bacillaceae</taxon>
        <taxon>Mesobacillus</taxon>
    </lineage>
</organism>
<feature type="transmembrane region" description="Helical" evidence="1">
    <location>
        <begin position="100"/>
        <end position="120"/>
    </location>
</feature>
<dbReference type="EMBL" id="LAYY01000001">
    <property type="protein sequence ID" value="KKK40019.1"/>
    <property type="molecule type" value="Genomic_DNA"/>
</dbReference>
<name>A0A0M2SZM7_9BACI</name>
<sequence>MSKTSILTCTGLVFLVSQIVILKILAKINLKEVITLQTTFSNLTFSSIIAEWKANGSIDYYFLHYYFDFIHPIFYSLFLFAIISKVLYSKLHIEKYVSISYLPFVAGLFDIIENILHLHMITNSIYPKEIVIMSAFFTNLKWLLLISCLLVPILFLFPSKTKRLKE</sequence>
<keyword evidence="3" id="KW-1185">Reference proteome</keyword>
<keyword evidence="1" id="KW-0812">Transmembrane</keyword>
<dbReference type="AlphaFoldDB" id="A0A0M2SZM7"/>
<evidence type="ECO:0000313" key="2">
    <source>
        <dbReference type="EMBL" id="KKK40019.1"/>
    </source>
</evidence>
<dbReference type="PATRIC" id="fig|1408103.3.peg.396"/>
<dbReference type="Proteomes" id="UP000034166">
    <property type="component" value="Unassembled WGS sequence"/>
</dbReference>
<keyword evidence="1" id="KW-0472">Membrane</keyword>
<protein>
    <submittedName>
        <fullName evidence="2">Uncharacterized protein</fullName>
    </submittedName>
</protein>
<feature type="transmembrane region" description="Helical" evidence="1">
    <location>
        <begin position="69"/>
        <end position="88"/>
    </location>
</feature>
<evidence type="ECO:0000256" key="1">
    <source>
        <dbReference type="SAM" id="Phobius"/>
    </source>
</evidence>
<reference evidence="2 3" key="1">
    <citation type="submission" date="2015-04" db="EMBL/GenBank/DDBJ databases">
        <title>Taxonomic description and genome sequence of Bacillus campisalis sp. nov., a novel member of the genus Bacillus isolated from solar saltern.</title>
        <authorList>
            <person name="Mathan Kumar R."/>
            <person name="Kaur G."/>
            <person name="Kumar A."/>
            <person name="Singh N.K."/>
            <person name="Kaur N."/>
            <person name="Kumar N."/>
            <person name="Mayilraj S."/>
        </authorList>
    </citation>
    <scope>NUCLEOTIDE SEQUENCE [LARGE SCALE GENOMIC DNA]</scope>
    <source>
        <strain evidence="2 3">SA2-6</strain>
    </source>
</reference>
<gene>
    <name evidence="2" type="ORF">WQ57_01765</name>
</gene>
<feature type="transmembrane region" description="Helical" evidence="1">
    <location>
        <begin position="140"/>
        <end position="157"/>
    </location>
</feature>
<evidence type="ECO:0000313" key="3">
    <source>
        <dbReference type="Proteomes" id="UP000034166"/>
    </source>
</evidence>
<keyword evidence="1" id="KW-1133">Transmembrane helix</keyword>
<proteinExistence type="predicted"/>
<comment type="caution">
    <text evidence="2">The sequence shown here is derived from an EMBL/GenBank/DDBJ whole genome shotgun (WGS) entry which is preliminary data.</text>
</comment>
<accession>A0A0M2SZM7</accession>